<dbReference type="InterPro" id="IPR003593">
    <property type="entry name" value="AAA+_ATPase"/>
</dbReference>
<dbReference type="CDD" id="cd03257">
    <property type="entry name" value="ABC_NikE_OppD_transporters"/>
    <property type="match status" value="1"/>
</dbReference>
<evidence type="ECO:0000256" key="2">
    <source>
        <dbReference type="ARBA" id="ARBA00005417"/>
    </source>
</evidence>
<keyword evidence="6 10" id="KW-0067">ATP-binding</keyword>
<dbReference type="PANTHER" id="PTHR43297:SF2">
    <property type="entry name" value="DIPEPTIDE TRANSPORT ATP-BINDING PROTEIN DPPD"/>
    <property type="match status" value="1"/>
</dbReference>
<comment type="subcellular location">
    <subcellularLocation>
        <location evidence="1">Cell membrane</location>
        <topology evidence="1">Peripheral membrane protein</topology>
    </subcellularLocation>
</comment>
<dbReference type="OrthoDB" id="5357528at2"/>
<accession>A0A3N4D1Y0</accession>
<comment type="similarity">
    <text evidence="2">Belongs to the ABC transporter superfamily.</text>
</comment>
<feature type="domain" description="ABC transporter" evidence="8">
    <location>
        <begin position="4"/>
        <end position="249"/>
    </location>
</feature>
<dbReference type="InterPro" id="IPR003439">
    <property type="entry name" value="ABC_transporter-like_ATP-bd"/>
</dbReference>
<dbReference type="Gene3D" id="3.40.50.300">
    <property type="entry name" value="P-loop containing nucleotide triphosphate hydrolases"/>
    <property type="match status" value="1"/>
</dbReference>
<dbReference type="PROSITE" id="PS50893">
    <property type="entry name" value="ABC_TRANSPORTER_2"/>
    <property type="match status" value="1"/>
</dbReference>
<dbReference type="PANTHER" id="PTHR43297">
    <property type="entry name" value="OLIGOPEPTIDE TRANSPORT ATP-BINDING PROTEIN APPD"/>
    <property type="match status" value="1"/>
</dbReference>
<reference evidence="9" key="2">
    <citation type="submission" date="2021-03" db="EMBL/GenBank/DDBJ databases">
        <title>Human Oral Microbial Genomes.</title>
        <authorList>
            <person name="Johnston C.D."/>
            <person name="Chen T."/>
            <person name="Dewhirst F.E."/>
        </authorList>
    </citation>
    <scope>NUCLEOTIDE SEQUENCE</scope>
    <source>
        <strain evidence="9">F0714</strain>
    </source>
</reference>
<dbReference type="AlphaFoldDB" id="A0A3N4D1Y0"/>
<dbReference type="GeneID" id="64406804"/>
<dbReference type="SMART" id="SM00382">
    <property type="entry name" value="AAA"/>
    <property type="match status" value="1"/>
</dbReference>
<keyword evidence="11" id="KW-1185">Reference proteome</keyword>
<dbReference type="GO" id="GO:0005886">
    <property type="term" value="C:plasma membrane"/>
    <property type="evidence" value="ECO:0007669"/>
    <property type="project" value="UniProtKB-SubCell"/>
</dbReference>
<keyword evidence="3" id="KW-0813">Transport</keyword>
<name>A0A3N4D1Y0_9ACTN</name>
<evidence type="ECO:0000313" key="9">
    <source>
        <dbReference type="EMBL" id="QUC09946.1"/>
    </source>
</evidence>
<dbReference type="PROSITE" id="PS00211">
    <property type="entry name" value="ABC_TRANSPORTER_1"/>
    <property type="match status" value="1"/>
</dbReference>
<dbReference type="EC" id="3.6.3.-" evidence="10"/>
<keyword evidence="7" id="KW-0472">Membrane</keyword>
<dbReference type="InterPro" id="IPR017871">
    <property type="entry name" value="ABC_transporter-like_CS"/>
</dbReference>
<evidence type="ECO:0000313" key="11">
    <source>
        <dbReference type="Proteomes" id="UP000273044"/>
    </source>
</evidence>
<evidence type="ECO:0000313" key="10">
    <source>
        <dbReference type="EMBL" id="VEH70046.1"/>
    </source>
</evidence>
<proteinExistence type="inferred from homology"/>
<dbReference type="RefSeq" id="WP_041696382.1">
    <property type="nucleotide sequence ID" value="NZ_CAJZDL010000028.1"/>
</dbReference>
<dbReference type="Proteomes" id="UP000273044">
    <property type="component" value="Chromosome"/>
</dbReference>
<protein>
    <submittedName>
        <fullName evidence="9">ABC transporter ATP-binding protein</fullName>
    </submittedName>
    <submittedName>
        <fullName evidence="10">Glutathione import ATP-binding protein GsiA</fullName>
        <ecNumber evidence="10">3.6.3.-</ecNumber>
    </submittedName>
</protein>
<dbReference type="Pfam" id="PF00005">
    <property type="entry name" value="ABC_tran"/>
    <property type="match status" value="1"/>
</dbReference>
<keyword evidence="5" id="KW-0547">Nucleotide-binding</keyword>
<reference evidence="10 11" key="1">
    <citation type="submission" date="2018-12" db="EMBL/GenBank/DDBJ databases">
        <authorList>
            <consortium name="Pathogen Informatics"/>
        </authorList>
    </citation>
    <scope>NUCLEOTIDE SEQUENCE [LARGE SCALE GENOMIC DNA]</scope>
    <source>
        <strain evidence="10 11">NCTC12967</strain>
    </source>
</reference>
<dbReference type="GO" id="GO:0005524">
    <property type="term" value="F:ATP binding"/>
    <property type="evidence" value="ECO:0007669"/>
    <property type="project" value="UniProtKB-KW"/>
</dbReference>
<evidence type="ECO:0000256" key="1">
    <source>
        <dbReference type="ARBA" id="ARBA00004202"/>
    </source>
</evidence>
<evidence type="ECO:0000256" key="7">
    <source>
        <dbReference type="ARBA" id="ARBA00023136"/>
    </source>
</evidence>
<dbReference type="EMBL" id="LR134406">
    <property type="protein sequence ID" value="VEH70046.1"/>
    <property type="molecule type" value="Genomic_DNA"/>
</dbReference>
<dbReference type="Proteomes" id="UP000677180">
    <property type="component" value="Chromosome"/>
</dbReference>
<evidence type="ECO:0000256" key="5">
    <source>
        <dbReference type="ARBA" id="ARBA00022741"/>
    </source>
</evidence>
<organism evidence="10 11">
    <name type="scientific">Arachnia propionica</name>
    <dbReference type="NCBI Taxonomy" id="1750"/>
    <lineage>
        <taxon>Bacteria</taxon>
        <taxon>Bacillati</taxon>
        <taxon>Actinomycetota</taxon>
        <taxon>Actinomycetes</taxon>
        <taxon>Propionibacteriales</taxon>
        <taxon>Propionibacteriaceae</taxon>
        <taxon>Arachnia</taxon>
    </lineage>
</organism>
<keyword evidence="10" id="KW-0378">Hydrolase</keyword>
<keyword evidence="4" id="KW-1003">Cell membrane</keyword>
<dbReference type="EMBL" id="CP072385">
    <property type="protein sequence ID" value="QUC09946.1"/>
    <property type="molecule type" value="Genomic_DNA"/>
</dbReference>
<evidence type="ECO:0000256" key="3">
    <source>
        <dbReference type="ARBA" id="ARBA00022448"/>
    </source>
</evidence>
<dbReference type="InterPro" id="IPR027417">
    <property type="entry name" value="P-loop_NTPase"/>
</dbReference>
<evidence type="ECO:0000256" key="6">
    <source>
        <dbReference type="ARBA" id="ARBA00022840"/>
    </source>
</evidence>
<dbReference type="InterPro" id="IPR050388">
    <property type="entry name" value="ABC_Ni/Peptide_Import"/>
</dbReference>
<sequence>MSLLEIEDLRVTFGRRRKVAVDGVSFTLGERERLGIIGQSGSGKTVIALSIMGLLPENARVSGSIRLAGRELVGRPEKELRRLRGDAVSMVFQEPMTALDPTMRVGRQVGEVVALHHGERRGGIRALVLEWLDRVGLPDPERIADSFPHQLSGGQRQRALIAMALANRPDLVICDEPTTALDVIVQKQILDLLDAEFAGRAALFVSHDLAVVRQVCRRVMVVLDGRIVEHGPIEEVIGSPQHPYTHGLVASARLSDVAPGERLPTVADYWQGAEE</sequence>
<evidence type="ECO:0000259" key="8">
    <source>
        <dbReference type="PROSITE" id="PS50893"/>
    </source>
</evidence>
<evidence type="ECO:0000256" key="4">
    <source>
        <dbReference type="ARBA" id="ARBA00022475"/>
    </source>
</evidence>
<dbReference type="SUPFAM" id="SSF52540">
    <property type="entry name" value="P-loop containing nucleoside triphosphate hydrolases"/>
    <property type="match status" value="1"/>
</dbReference>
<gene>
    <name evidence="10" type="primary">gsiA_5</name>
    <name evidence="9" type="ORF">J5A53_08915</name>
    <name evidence="10" type="ORF">NCTC12967_01330</name>
</gene>
<dbReference type="GO" id="GO:0016887">
    <property type="term" value="F:ATP hydrolysis activity"/>
    <property type="evidence" value="ECO:0007669"/>
    <property type="project" value="InterPro"/>
</dbReference>